<protein>
    <submittedName>
        <fullName evidence="1">Uncharacterized protein</fullName>
    </submittedName>
</protein>
<organism evidence="1 2">
    <name type="scientific">Colletotrichum truncatum</name>
    <name type="common">Anthracnose fungus</name>
    <name type="synonym">Colletotrichum capsici</name>
    <dbReference type="NCBI Taxonomy" id="5467"/>
    <lineage>
        <taxon>Eukaryota</taxon>
        <taxon>Fungi</taxon>
        <taxon>Dikarya</taxon>
        <taxon>Ascomycota</taxon>
        <taxon>Pezizomycotina</taxon>
        <taxon>Sordariomycetes</taxon>
        <taxon>Hypocreomycetidae</taxon>
        <taxon>Glomerellales</taxon>
        <taxon>Glomerellaceae</taxon>
        <taxon>Colletotrichum</taxon>
        <taxon>Colletotrichum truncatum species complex</taxon>
    </lineage>
</organism>
<dbReference type="Proteomes" id="UP000805649">
    <property type="component" value="Unassembled WGS sequence"/>
</dbReference>
<sequence>MATNQPDSPPTLTFAQRLKKKKKEKGLPVSSSDEDEPMEELGEGVTILSKMPIRMVTLHPGNIVKKSGKQIYLEEADALRVAAEAKLPVPHIHGTETTPDGKKHIYMNYIEGDLLSDVWPGLSIDSKNDIAQQLRAILVTMRSIPPPKDYIGDCSQSQIRDTRSMFTYTAPPCGNEKEFNDYLTDALFPLTPPAIRNAFSHRLQTNHRIVLTHGDLTPRNTIVRDGKIAGIIDWEDAGWYPEYWEYVKFLSHSGTRYGDWWCFVDDILPQAYPDELVDYIALSKWQSP</sequence>
<keyword evidence="2" id="KW-1185">Reference proteome</keyword>
<evidence type="ECO:0000313" key="2">
    <source>
        <dbReference type="Proteomes" id="UP000805649"/>
    </source>
</evidence>
<reference evidence="1 2" key="1">
    <citation type="journal article" date="2020" name="Phytopathology">
        <title>Genome Sequence Resources of Colletotrichum truncatum, C. plurivorum, C. musicola, and C. sojae: Four Species Pathogenic to Soybean (Glycine max).</title>
        <authorList>
            <person name="Rogerio F."/>
            <person name="Boufleur T.R."/>
            <person name="Ciampi-Guillardi M."/>
            <person name="Sukno S.A."/>
            <person name="Thon M.R."/>
            <person name="Massola Junior N.S."/>
            <person name="Baroncelli R."/>
        </authorList>
    </citation>
    <scope>NUCLEOTIDE SEQUENCE [LARGE SCALE GENOMIC DNA]</scope>
    <source>
        <strain evidence="1 2">CMES1059</strain>
    </source>
</reference>
<comment type="caution">
    <text evidence="1">The sequence shown here is derived from an EMBL/GenBank/DDBJ whole genome shotgun (WGS) entry which is preliminary data.</text>
</comment>
<accession>A0ACC3YVL9</accession>
<evidence type="ECO:0000313" key="1">
    <source>
        <dbReference type="EMBL" id="KAL0935974.1"/>
    </source>
</evidence>
<dbReference type="EMBL" id="VUJX02000005">
    <property type="protein sequence ID" value="KAL0935974.1"/>
    <property type="molecule type" value="Genomic_DNA"/>
</dbReference>
<proteinExistence type="predicted"/>
<name>A0ACC3YVL9_COLTU</name>
<gene>
    <name evidence="1" type="ORF">CTRU02_208189</name>
</gene>